<dbReference type="Pfam" id="PF17452">
    <property type="entry name" value="YnfE"/>
    <property type="match status" value="1"/>
</dbReference>
<name>A0ABT4X6W2_9BACI</name>
<evidence type="ECO:0000313" key="2">
    <source>
        <dbReference type="Proteomes" id="UP001211894"/>
    </source>
</evidence>
<keyword evidence="2" id="KW-1185">Reference proteome</keyword>
<dbReference type="EMBL" id="JAQKAB010000010">
    <property type="protein sequence ID" value="MDA7027837.1"/>
    <property type="molecule type" value="Genomic_DNA"/>
</dbReference>
<reference evidence="1 2" key="1">
    <citation type="submission" date="2023-01" db="EMBL/GenBank/DDBJ databases">
        <title>Bacillus changyiensis sp. nov., isolated from a coastal deposit.</title>
        <authorList>
            <person name="Xiao G."/>
            <person name="Lai Q."/>
            <person name="Hu Z."/>
            <person name="Shao Z."/>
        </authorList>
    </citation>
    <scope>NUCLEOTIDE SEQUENCE [LARGE SCALE GENOMIC DNA]</scope>
    <source>
        <strain evidence="1 2">CLL-7-23</strain>
    </source>
</reference>
<proteinExistence type="predicted"/>
<sequence length="83" mass="9676">MDQLKNYVEIVKKNIETMNASDYYGKEDDLKRQEEEIEKYERWLKQESVSGDQFDQIVDAAVDCAAGDISFSQLEDVYRKGKS</sequence>
<dbReference type="RefSeq" id="WP_271341655.1">
    <property type="nucleotide sequence ID" value="NZ_JAQKAB010000010.1"/>
</dbReference>
<protein>
    <submittedName>
        <fullName evidence="1">YnfE family protein</fullName>
    </submittedName>
</protein>
<dbReference type="InterPro" id="IPR020302">
    <property type="entry name" value="YnfE-like"/>
</dbReference>
<organism evidence="1 2">
    <name type="scientific">Bacillus changyiensis</name>
    <dbReference type="NCBI Taxonomy" id="3004103"/>
    <lineage>
        <taxon>Bacteria</taxon>
        <taxon>Bacillati</taxon>
        <taxon>Bacillota</taxon>
        <taxon>Bacilli</taxon>
        <taxon>Bacillales</taxon>
        <taxon>Bacillaceae</taxon>
        <taxon>Bacillus</taxon>
    </lineage>
</organism>
<gene>
    <name evidence="1" type="ORF">PJ311_14755</name>
</gene>
<accession>A0ABT4X6W2</accession>
<evidence type="ECO:0000313" key="1">
    <source>
        <dbReference type="EMBL" id="MDA7027837.1"/>
    </source>
</evidence>
<dbReference type="Proteomes" id="UP001211894">
    <property type="component" value="Unassembled WGS sequence"/>
</dbReference>
<comment type="caution">
    <text evidence="1">The sequence shown here is derived from an EMBL/GenBank/DDBJ whole genome shotgun (WGS) entry which is preliminary data.</text>
</comment>